<dbReference type="CDD" id="cd00158">
    <property type="entry name" value="RHOD"/>
    <property type="match status" value="1"/>
</dbReference>
<dbReference type="PROSITE" id="PS00380">
    <property type="entry name" value="RHODANESE_1"/>
    <property type="match status" value="1"/>
</dbReference>
<dbReference type="InterPro" id="IPR001307">
    <property type="entry name" value="Thiosulphate_STrfase_CS"/>
</dbReference>
<accession>A0A9Q3W247</accession>
<reference evidence="2" key="1">
    <citation type="submission" date="2022-01" db="EMBL/GenBank/DDBJ databases">
        <authorList>
            <person name="Karlyshev A.V."/>
            <person name="Jaspars M."/>
        </authorList>
    </citation>
    <scope>NUCLEOTIDE SEQUENCE</scope>
    <source>
        <strain evidence="2">AGSA3-2</strain>
    </source>
</reference>
<dbReference type="Pfam" id="PF00581">
    <property type="entry name" value="Rhodanese"/>
    <property type="match status" value="1"/>
</dbReference>
<dbReference type="InterPro" id="IPR036873">
    <property type="entry name" value="Rhodanese-like_dom_sf"/>
</dbReference>
<proteinExistence type="predicted"/>
<dbReference type="InterPro" id="IPR050229">
    <property type="entry name" value="GlpE_sulfurtransferase"/>
</dbReference>
<name>A0A9Q3W247_9GAMM</name>
<dbReference type="Gene3D" id="3.40.250.10">
    <property type="entry name" value="Rhodanese-like domain"/>
    <property type="match status" value="1"/>
</dbReference>
<dbReference type="SUPFAM" id="SSF52821">
    <property type="entry name" value="Rhodanese/Cell cycle control phosphatase"/>
    <property type="match status" value="1"/>
</dbReference>
<evidence type="ECO:0000313" key="2">
    <source>
        <dbReference type="EMBL" id="MCE7507881.1"/>
    </source>
</evidence>
<evidence type="ECO:0000313" key="3">
    <source>
        <dbReference type="Proteomes" id="UP001107961"/>
    </source>
</evidence>
<comment type="caution">
    <text evidence="2">The sequence shown here is derived from an EMBL/GenBank/DDBJ whole genome shotgun (WGS) entry which is preliminary data.</text>
</comment>
<dbReference type="InterPro" id="IPR001763">
    <property type="entry name" value="Rhodanese-like_dom"/>
</dbReference>
<dbReference type="EMBL" id="JAJVKT010000004">
    <property type="protein sequence ID" value="MCE7507881.1"/>
    <property type="molecule type" value="Genomic_DNA"/>
</dbReference>
<sequence>MNDSIQRDELKRRLDNGDPMVLVEALPERHFHSGHLPGAINIPHEEVSALAGTALPDKDATIVVYCANTGCQNSRIAAGFLRGAGYRNVLEYVEGKADWQEAGYPLET</sequence>
<dbReference type="SMART" id="SM00450">
    <property type="entry name" value="RHOD"/>
    <property type="match status" value="1"/>
</dbReference>
<dbReference type="GeneID" id="94687348"/>
<dbReference type="Proteomes" id="UP001107961">
    <property type="component" value="Unassembled WGS sequence"/>
</dbReference>
<dbReference type="KEGG" id="axe:P40_13640"/>
<organism evidence="2 3">
    <name type="scientific">Alloalcanivorax xenomutans</name>
    <dbReference type="NCBI Taxonomy" id="1094342"/>
    <lineage>
        <taxon>Bacteria</taxon>
        <taxon>Pseudomonadati</taxon>
        <taxon>Pseudomonadota</taxon>
        <taxon>Gammaproteobacteria</taxon>
        <taxon>Oceanospirillales</taxon>
        <taxon>Alcanivoracaceae</taxon>
        <taxon>Alloalcanivorax</taxon>
    </lineage>
</organism>
<dbReference type="GO" id="GO:0004792">
    <property type="term" value="F:thiosulfate-cyanide sulfurtransferase activity"/>
    <property type="evidence" value="ECO:0007669"/>
    <property type="project" value="InterPro"/>
</dbReference>
<keyword evidence="3" id="KW-1185">Reference proteome</keyword>
<protein>
    <submittedName>
        <fullName evidence="2">Rhodanese-like domain-containing protein</fullName>
    </submittedName>
</protein>
<dbReference type="PROSITE" id="PS50206">
    <property type="entry name" value="RHODANESE_3"/>
    <property type="match status" value="1"/>
</dbReference>
<dbReference type="AlphaFoldDB" id="A0A9Q3W247"/>
<evidence type="ECO:0000259" key="1">
    <source>
        <dbReference type="PROSITE" id="PS50206"/>
    </source>
</evidence>
<feature type="domain" description="Rhodanese" evidence="1">
    <location>
        <begin position="16"/>
        <end position="108"/>
    </location>
</feature>
<gene>
    <name evidence="2" type="ORF">LZG35_04480</name>
</gene>
<dbReference type="PANTHER" id="PTHR43031">
    <property type="entry name" value="FAD-DEPENDENT OXIDOREDUCTASE"/>
    <property type="match status" value="1"/>
</dbReference>
<dbReference type="RefSeq" id="WP_022996475.1">
    <property type="nucleotide sequence ID" value="NZ_CBDDTQ010000005.1"/>
</dbReference>
<dbReference type="PANTHER" id="PTHR43031:SF7">
    <property type="entry name" value="NITRIC OXIDE REDUCTASE FLRD-NAD(+) REDUCTASE"/>
    <property type="match status" value="1"/>
</dbReference>